<dbReference type="InterPro" id="IPR016176">
    <property type="entry name" value="Cbl-dep_enz_cat"/>
</dbReference>
<dbReference type="GO" id="GO:0004494">
    <property type="term" value="F:methylmalonyl-CoA mutase activity"/>
    <property type="evidence" value="ECO:0007669"/>
    <property type="project" value="UniProtKB-EC"/>
</dbReference>
<feature type="region of interest" description="Disordered" evidence="9">
    <location>
        <begin position="1"/>
        <end position="38"/>
    </location>
</feature>
<dbReference type="FunFam" id="3.40.50.280:FF:000002">
    <property type="entry name" value="Methylmalonyl-CoA mutase, mitochondrial"/>
    <property type="match status" value="1"/>
</dbReference>
<evidence type="ECO:0000256" key="2">
    <source>
        <dbReference type="ARBA" id="ARBA00008465"/>
    </source>
</evidence>
<comment type="similarity">
    <text evidence="2">Belongs to the methylmalonyl-CoA mutase family.</text>
</comment>
<dbReference type="InterPro" id="IPR006098">
    <property type="entry name" value="MMCoA_mutase_a_cat"/>
</dbReference>
<dbReference type="Pfam" id="PF01642">
    <property type="entry name" value="MM_CoA_mutase"/>
    <property type="match status" value="1"/>
</dbReference>
<evidence type="ECO:0000256" key="9">
    <source>
        <dbReference type="SAM" id="MobiDB-lite"/>
    </source>
</evidence>
<evidence type="ECO:0000256" key="5">
    <source>
        <dbReference type="ARBA" id="ARBA00022628"/>
    </source>
</evidence>
<reference evidence="11 12" key="1">
    <citation type="submission" date="2018-07" db="EMBL/GenBank/DDBJ databases">
        <title>Draft genome of the type strain Streptomyces armeniacus ATCC 15676.</title>
        <authorList>
            <person name="Labana P."/>
            <person name="Gosse J.T."/>
            <person name="Boddy C.N."/>
        </authorList>
    </citation>
    <scope>NUCLEOTIDE SEQUENCE [LARGE SCALE GENOMIC DNA]</scope>
    <source>
        <strain evidence="11 12">ATCC 15676</strain>
    </source>
</reference>
<dbReference type="NCBIfam" id="TIGR00640">
    <property type="entry name" value="acid_CoA_mut_C"/>
    <property type="match status" value="1"/>
</dbReference>
<dbReference type="SUPFAM" id="SSF52242">
    <property type="entry name" value="Cobalamin (vitamin B12)-binding domain"/>
    <property type="match status" value="1"/>
</dbReference>
<dbReference type="InterPro" id="IPR006099">
    <property type="entry name" value="MeMalonylCoA_mutase_a/b_cat"/>
</dbReference>
<keyword evidence="6" id="KW-0479">Metal-binding</keyword>
<evidence type="ECO:0000256" key="4">
    <source>
        <dbReference type="ARBA" id="ARBA00012398"/>
    </source>
</evidence>
<evidence type="ECO:0000256" key="3">
    <source>
        <dbReference type="ARBA" id="ARBA00011870"/>
    </source>
</evidence>
<keyword evidence="12" id="KW-1185">Reference proteome</keyword>
<proteinExistence type="inferred from homology"/>
<evidence type="ECO:0000256" key="8">
    <source>
        <dbReference type="ARBA" id="ARBA00023285"/>
    </source>
</evidence>
<dbReference type="PROSITE" id="PS00544">
    <property type="entry name" value="METMALONYL_COA_MUTASE"/>
    <property type="match status" value="1"/>
</dbReference>
<dbReference type="PANTHER" id="PTHR48101">
    <property type="entry name" value="METHYLMALONYL-COA MUTASE, MITOCHONDRIAL-RELATED"/>
    <property type="match status" value="1"/>
</dbReference>
<evidence type="ECO:0000256" key="7">
    <source>
        <dbReference type="ARBA" id="ARBA00023235"/>
    </source>
</evidence>
<dbReference type="InterPro" id="IPR036724">
    <property type="entry name" value="Cobalamin-bd_sf"/>
</dbReference>
<dbReference type="Gene3D" id="3.40.50.280">
    <property type="entry name" value="Cobalamin-binding domain"/>
    <property type="match status" value="1"/>
</dbReference>
<dbReference type="Proteomes" id="UP000254425">
    <property type="component" value="Chromosome"/>
</dbReference>
<dbReference type="GO" id="GO:0019678">
    <property type="term" value="P:propionate metabolic process, methylmalonyl pathway"/>
    <property type="evidence" value="ECO:0007669"/>
    <property type="project" value="TreeGrafter"/>
</dbReference>
<keyword evidence="5" id="KW-0846">Cobalamin</keyword>
<dbReference type="Gene3D" id="3.20.20.240">
    <property type="entry name" value="Methylmalonyl-CoA mutase"/>
    <property type="match status" value="1"/>
</dbReference>
<dbReference type="GO" id="GO:0046872">
    <property type="term" value="F:metal ion binding"/>
    <property type="evidence" value="ECO:0007669"/>
    <property type="project" value="UniProtKB-KW"/>
</dbReference>
<dbReference type="AlphaFoldDB" id="A0A345XTZ2"/>
<evidence type="ECO:0000313" key="12">
    <source>
        <dbReference type="Proteomes" id="UP000254425"/>
    </source>
</evidence>
<dbReference type="GO" id="GO:0031419">
    <property type="term" value="F:cobalamin binding"/>
    <property type="evidence" value="ECO:0007669"/>
    <property type="project" value="UniProtKB-KW"/>
</dbReference>
<sequence>MQGDTQRPGTVPDFTGIALDPEDTAGTTPGATAAQWRAAVQERTGKSAADLGWETPEGIEVKPLYTGEDTAGLDFLDTYPGIAPYLRGPYPTMYVNQPWTVRQYAGFSTAEESNAFYRRNLAAGQKGLSVAFDLPTHRGYDSDHPRVTGDVGMAGVAIDSIYDMRQLFDGIPLDRMSVSMTMNGAVLPVLALYIVAAEEQGVPPEKLAGTIQNDILKEFMVRNTYIYPPQPSMRIISDIFQYTSQKMPKYNSISISGYHIQEAGATADLELAYTLADGVEYLRAGLDAGLDVDAFAPRLSFFWAIGMNFFMEIAKLRAGRLLWAKLVNQFEPKNAKSLSLRTHCQTSGWSLTAQDVYNNVTRTCVEAMAATQGHTQSLHTNALDEALALPTDFSARIARNTQLLLQHESGTCRTVDPWGGSAYVERLTYDLARRAWQHIEEVEGAGGMAKAIDAGIPKLRVEEAAARTQARIDSGRQPVIGVNKYRVDTDERIDVRAVDNSAVRAQQIEKLRRLRAERDESACQDALRALTAAAREGHREGGGLEGNLLALAVNAARAMATVGEISDALEKSYGRHAGQIRTITGVYREEAGMSPGVERTRGLVEAFEEAEGRRPRILVAKMGQDGHDRGQKVIATAFADLGFDVDVGPLFQTPAEVARQAVEADVHVVGVSSLAAGHLTLVPALREELAEAGRGDIRIVVGGVIPPQDVEALYEAGAAAVFPPGTVIPDAAYELLRQLAGALGHEL</sequence>
<accession>A0A345XTZ2</accession>
<dbReference type="CDD" id="cd02071">
    <property type="entry name" value="MM_CoA_mut_B12_BD"/>
    <property type="match status" value="1"/>
</dbReference>
<dbReference type="CDD" id="cd03679">
    <property type="entry name" value="MM_CoA_mutase_alpha_like"/>
    <property type="match status" value="1"/>
</dbReference>
<dbReference type="InterPro" id="IPR006159">
    <property type="entry name" value="Acid_CoA_mut_C"/>
</dbReference>
<dbReference type="EC" id="5.4.99.2" evidence="4"/>
<dbReference type="InterPro" id="IPR058549">
    <property type="entry name" value="MeMalonylCoA_mutase_a/b_site"/>
</dbReference>
<comment type="cofactor">
    <cofactor evidence="1">
        <name>adenosylcob(III)alamin</name>
        <dbReference type="ChEBI" id="CHEBI:18408"/>
    </cofactor>
</comment>
<dbReference type="InterPro" id="IPR006158">
    <property type="entry name" value="Cobalamin-bd"/>
</dbReference>
<keyword evidence="7 11" id="KW-0413">Isomerase</keyword>
<name>A0A345XTZ2_9ACTN</name>
<dbReference type="EMBL" id="CP031320">
    <property type="protein sequence ID" value="AXK35108.1"/>
    <property type="molecule type" value="Genomic_DNA"/>
</dbReference>
<dbReference type="Pfam" id="PF02310">
    <property type="entry name" value="B12-binding"/>
    <property type="match status" value="1"/>
</dbReference>
<evidence type="ECO:0000313" key="11">
    <source>
        <dbReference type="EMBL" id="AXK35108.1"/>
    </source>
</evidence>
<dbReference type="PROSITE" id="PS51332">
    <property type="entry name" value="B12_BINDING"/>
    <property type="match status" value="1"/>
</dbReference>
<dbReference type="FunFam" id="3.20.20.240:FF:000001">
    <property type="entry name" value="Probable methylmalonyl-coa mutase"/>
    <property type="match status" value="1"/>
</dbReference>
<dbReference type="PANTHER" id="PTHR48101:SF4">
    <property type="entry name" value="METHYLMALONYL-COA MUTASE, MITOCHONDRIAL"/>
    <property type="match status" value="1"/>
</dbReference>
<dbReference type="NCBIfam" id="TIGR00641">
    <property type="entry name" value="acid_CoA_mut_N"/>
    <property type="match status" value="1"/>
</dbReference>
<comment type="subunit">
    <text evidence="3">Heterodimer of an alpha and a beta chain.</text>
</comment>
<evidence type="ECO:0000256" key="6">
    <source>
        <dbReference type="ARBA" id="ARBA00022723"/>
    </source>
</evidence>
<dbReference type="RefSeq" id="WP_208881039.1">
    <property type="nucleotide sequence ID" value="NZ_CP031320.1"/>
</dbReference>
<dbReference type="NCBIfam" id="NF006944">
    <property type="entry name" value="PRK09426.1"/>
    <property type="match status" value="1"/>
</dbReference>
<dbReference type="SUPFAM" id="SSF51703">
    <property type="entry name" value="Cobalamin (vitamin B12)-dependent enzymes"/>
    <property type="match status" value="1"/>
</dbReference>
<dbReference type="KEGG" id="sarm:DVA86_23130"/>
<keyword evidence="8" id="KW-0170">Cobalt</keyword>
<feature type="domain" description="B12-binding" evidence="10">
    <location>
        <begin position="614"/>
        <end position="746"/>
    </location>
</feature>
<evidence type="ECO:0000256" key="1">
    <source>
        <dbReference type="ARBA" id="ARBA00001922"/>
    </source>
</evidence>
<gene>
    <name evidence="11" type="ORF">DVA86_23130</name>
</gene>
<dbReference type="GO" id="GO:0005737">
    <property type="term" value="C:cytoplasm"/>
    <property type="evidence" value="ECO:0007669"/>
    <property type="project" value="TreeGrafter"/>
</dbReference>
<evidence type="ECO:0000259" key="10">
    <source>
        <dbReference type="PROSITE" id="PS51332"/>
    </source>
</evidence>
<feature type="compositionally biased region" description="Low complexity" evidence="9">
    <location>
        <begin position="24"/>
        <end position="34"/>
    </location>
</feature>
<organism evidence="11 12">
    <name type="scientific">Streptomyces armeniacus</name>
    <dbReference type="NCBI Taxonomy" id="83291"/>
    <lineage>
        <taxon>Bacteria</taxon>
        <taxon>Bacillati</taxon>
        <taxon>Actinomycetota</taxon>
        <taxon>Actinomycetes</taxon>
        <taxon>Kitasatosporales</taxon>
        <taxon>Streptomycetaceae</taxon>
        <taxon>Streptomyces</taxon>
    </lineage>
</organism>
<protein>
    <recommendedName>
        <fullName evidence="4">methylmalonyl-CoA mutase</fullName>
        <ecNumber evidence="4">5.4.99.2</ecNumber>
    </recommendedName>
</protein>